<name>A0A8S5L7X2_9CAUD</name>
<dbReference type="EMBL" id="BK014652">
    <property type="protein sequence ID" value="DAD65990.1"/>
    <property type="molecule type" value="Genomic_DNA"/>
</dbReference>
<dbReference type="Pfam" id="PF05069">
    <property type="entry name" value="Phage_tail_S"/>
    <property type="match status" value="1"/>
</dbReference>
<organism evidence="1">
    <name type="scientific">Myoviridae sp. ctKHS5</name>
    <dbReference type="NCBI Taxonomy" id="2823541"/>
    <lineage>
        <taxon>Viruses</taxon>
        <taxon>Duplodnaviria</taxon>
        <taxon>Heunggongvirae</taxon>
        <taxon>Uroviricota</taxon>
        <taxon>Caudoviricetes</taxon>
    </lineage>
</organism>
<sequence length="150" mass="16748">MMNIPSLFFLAIVMIEIDVDNKQVTATLKRLTNAAKDRTPLMRSIAGTMESAVQQNFDVGGRPRWLPIKHRKGTPLVDTENLMNSITSRYDNDSAAVGTNEPYAAIHQFGGKAGRGKKVTIPARPFLILTTQDEQDILDDIQDYFKRLIG</sequence>
<dbReference type="InterPro" id="IPR006522">
    <property type="entry name" value="Phage_virion_morphogenesis"/>
</dbReference>
<proteinExistence type="predicted"/>
<accession>A0A8S5L7X2</accession>
<dbReference type="NCBIfam" id="TIGR01635">
    <property type="entry name" value="tail_comp_S"/>
    <property type="match status" value="1"/>
</dbReference>
<protein>
    <submittedName>
        <fullName evidence="1">Virion morphogenesis protein</fullName>
    </submittedName>
</protein>
<reference evidence="1" key="1">
    <citation type="journal article" date="2021" name="Proc. Natl. Acad. Sci. U.S.A.">
        <title>A Catalog of Tens of Thousands of Viruses from Human Metagenomes Reveals Hidden Associations with Chronic Diseases.</title>
        <authorList>
            <person name="Tisza M.J."/>
            <person name="Buck C.B."/>
        </authorList>
    </citation>
    <scope>NUCLEOTIDE SEQUENCE</scope>
    <source>
        <strain evidence="1">CtKHS5</strain>
    </source>
</reference>
<evidence type="ECO:0000313" key="1">
    <source>
        <dbReference type="EMBL" id="DAD65990.1"/>
    </source>
</evidence>